<accession>A0ABP7UTD0</accession>
<dbReference type="PANTHER" id="PTHR43798:SF33">
    <property type="entry name" value="HYDROLASE, PUTATIVE (AFU_ORTHOLOGUE AFUA_2G14860)-RELATED"/>
    <property type="match status" value="1"/>
</dbReference>
<feature type="domain" description="AB hydrolase-1" evidence="1">
    <location>
        <begin position="40"/>
        <end position="160"/>
    </location>
</feature>
<evidence type="ECO:0000259" key="1">
    <source>
        <dbReference type="Pfam" id="PF00561"/>
    </source>
</evidence>
<dbReference type="InterPro" id="IPR000073">
    <property type="entry name" value="AB_hydrolase_1"/>
</dbReference>
<comment type="caution">
    <text evidence="2">The sequence shown here is derived from an EMBL/GenBank/DDBJ whole genome shotgun (WGS) entry which is preliminary data.</text>
</comment>
<gene>
    <name evidence="2" type="ORF">GCM10022388_18180</name>
</gene>
<dbReference type="EMBL" id="BAABCS010000017">
    <property type="protein sequence ID" value="GAA4052307.1"/>
    <property type="molecule type" value="Genomic_DNA"/>
</dbReference>
<dbReference type="Pfam" id="PF00561">
    <property type="entry name" value="Abhydrolase_1"/>
    <property type="match status" value="1"/>
</dbReference>
<keyword evidence="3" id="KW-1185">Reference proteome</keyword>
<dbReference type="SUPFAM" id="SSF53474">
    <property type="entry name" value="alpha/beta-Hydrolases"/>
    <property type="match status" value="1"/>
</dbReference>
<evidence type="ECO:0000313" key="3">
    <source>
        <dbReference type="Proteomes" id="UP001500426"/>
    </source>
</evidence>
<dbReference type="Gene3D" id="3.40.50.1820">
    <property type="entry name" value="alpha/beta hydrolase"/>
    <property type="match status" value="1"/>
</dbReference>
<name>A0ABP7UTD0_9FLAO</name>
<sequence length="255" mass="29311">MSSKKTKVFFTTSKIEFTDSIIKLDEHNVHYIQTGQKDFPTLFFIHGSPGSWDAYKEYLKDMLLLKKYRMIAIDRPGFGFSDFGTAENLQVQSKIIFDFIEKVANNKPIILVGHSMGGPVITKLAENNPKKFQQLVIISGSIDPKAENPEVWRSFIMKKPLRYLIPGALRPSNDELCWLKEDLKTMKSNLKNIVSNVVIIHGTKDRLVPYSNMKFMQDEFINSKKVDTLSIKNADHFIPWTHYNIIRDALLGIKL</sequence>
<reference evidence="3" key="1">
    <citation type="journal article" date="2019" name="Int. J. Syst. Evol. Microbiol.">
        <title>The Global Catalogue of Microorganisms (GCM) 10K type strain sequencing project: providing services to taxonomists for standard genome sequencing and annotation.</title>
        <authorList>
            <consortium name="The Broad Institute Genomics Platform"/>
            <consortium name="The Broad Institute Genome Sequencing Center for Infectious Disease"/>
            <person name="Wu L."/>
            <person name="Ma J."/>
        </authorList>
    </citation>
    <scope>NUCLEOTIDE SEQUENCE [LARGE SCALE GENOMIC DNA]</scope>
    <source>
        <strain evidence="3">JCM 17068</strain>
    </source>
</reference>
<organism evidence="2 3">
    <name type="scientific">Flavobacterium chungnamense</name>
    <dbReference type="NCBI Taxonomy" id="706182"/>
    <lineage>
        <taxon>Bacteria</taxon>
        <taxon>Pseudomonadati</taxon>
        <taxon>Bacteroidota</taxon>
        <taxon>Flavobacteriia</taxon>
        <taxon>Flavobacteriales</taxon>
        <taxon>Flavobacteriaceae</taxon>
        <taxon>Flavobacterium</taxon>
    </lineage>
</organism>
<dbReference type="InterPro" id="IPR050266">
    <property type="entry name" value="AB_hydrolase_sf"/>
</dbReference>
<dbReference type="InterPro" id="IPR029058">
    <property type="entry name" value="AB_hydrolase_fold"/>
</dbReference>
<keyword evidence="2" id="KW-0378">Hydrolase</keyword>
<dbReference type="GO" id="GO:0016787">
    <property type="term" value="F:hydrolase activity"/>
    <property type="evidence" value="ECO:0007669"/>
    <property type="project" value="UniProtKB-KW"/>
</dbReference>
<proteinExistence type="predicted"/>
<evidence type="ECO:0000313" key="2">
    <source>
        <dbReference type="EMBL" id="GAA4052307.1"/>
    </source>
</evidence>
<dbReference type="PRINTS" id="PR00111">
    <property type="entry name" value="ABHYDROLASE"/>
</dbReference>
<dbReference type="PANTHER" id="PTHR43798">
    <property type="entry name" value="MONOACYLGLYCEROL LIPASE"/>
    <property type="match status" value="1"/>
</dbReference>
<dbReference type="Proteomes" id="UP001500426">
    <property type="component" value="Unassembled WGS sequence"/>
</dbReference>
<protein>
    <submittedName>
        <fullName evidence="2">Alpha/beta fold hydrolase</fullName>
    </submittedName>
</protein>